<evidence type="ECO:0008006" key="4">
    <source>
        <dbReference type="Google" id="ProtNLM"/>
    </source>
</evidence>
<feature type="region of interest" description="Disordered" evidence="1">
    <location>
        <begin position="39"/>
        <end position="74"/>
    </location>
</feature>
<dbReference type="SUPFAM" id="SSF52047">
    <property type="entry name" value="RNI-like"/>
    <property type="match status" value="1"/>
</dbReference>
<dbReference type="STRING" id="1116229.S3CZ83"/>
<dbReference type="Gene3D" id="3.80.10.10">
    <property type="entry name" value="Ribonuclease Inhibitor"/>
    <property type="match status" value="1"/>
</dbReference>
<evidence type="ECO:0000313" key="3">
    <source>
        <dbReference type="Proteomes" id="UP000016922"/>
    </source>
</evidence>
<dbReference type="Proteomes" id="UP000016922">
    <property type="component" value="Unassembled WGS sequence"/>
</dbReference>
<proteinExistence type="predicted"/>
<gene>
    <name evidence="2" type="ORF">GLAREA_03877</name>
</gene>
<dbReference type="KEGG" id="glz:GLAREA_03877"/>
<dbReference type="OMA" id="GTNYYSH"/>
<reference evidence="2 3" key="1">
    <citation type="journal article" date="2013" name="BMC Genomics">
        <title>Genomics-driven discovery of the pneumocandin biosynthetic gene cluster in the fungus Glarea lozoyensis.</title>
        <authorList>
            <person name="Chen L."/>
            <person name="Yue Q."/>
            <person name="Zhang X."/>
            <person name="Xiang M."/>
            <person name="Wang C."/>
            <person name="Li S."/>
            <person name="Che Y."/>
            <person name="Ortiz-Lopez F.J."/>
            <person name="Bills G.F."/>
            <person name="Liu X."/>
            <person name="An Z."/>
        </authorList>
    </citation>
    <scope>NUCLEOTIDE SEQUENCE [LARGE SCALE GENOMIC DNA]</scope>
    <source>
        <strain evidence="3">ATCC 20868 / MF5171</strain>
    </source>
</reference>
<evidence type="ECO:0000256" key="1">
    <source>
        <dbReference type="SAM" id="MobiDB-lite"/>
    </source>
</evidence>
<organism evidence="2 3">
    <name type="scientific">Glarea lozoyensis (strain ATCC 20868 / MF5171)</name>
    <dbReference type="NCBI Taxonomy" id="1116229"/>
    <lineage>
        <taxon>Eukaryota</taxon>
        <taxon>Fungi</taxon>
        <taxon>Dikarya</taxon>
        <taxon>Ascomycota</taxon>
        <taxon>Pezizomycotina</taxon>
        <taxon>Leotiomycetes</taxon>
        <taxon>Helotiales</taxon>
        <taxon>Helotiaceae</taxon>
        <taxon>Glarea</taxon>
    </lineage>
</organism>
<sequence length="505" mass="57042">MADDPTASLDNDTQPNSVNDLIHSLRRTAVTPSNYAQLPQTVTSQTLPPQTRSLLSLPETPAPRPRYRSNGTIQGSPFRAARRVVGPTPRSWLEGSQNVAPPDLKNRPERLYPTELNHLPGLPADYDGDKKSRRLQDVCLRTMASNWEYIQGYERNNLADIPTSLRVLLLSNIALYGPEQGVGYEGLKNLLIFPTADGADADRASTPVDLNEGFLRLDLSGSIGRSVCFKHLCEFLEKPVSLPAEEDADDLTWEETIARPLNATIPHLTHLSLSHPPSTISWPRLLNVAKHIPTLTHLSLAYWPVPALTPNSRTAVVASKYARDIQYGGTNYYSHSLDDDYREAVTVLRRLADRLYSLEFLDLSGCHSWLRALSWQGGEEKGPGIDWSHTWPKLTTLRLYSGIMINLDSSYSNVLTFSTAWKQARIVEEELHWWTHKDAVRRRFSYVDVEKDDPTVYQDFWKGMDDEESKKKRGVMVELSGRRRREAPAHIFGAVEEGRSFAWED</sequence>
<dbReference type="InterPro" id="IPR032675">
    <property type="entry name" value="LRR_dom_sf"/>
</dbReference>
<evidence type="ECO:0000313" key="2">
    <source>
        <dbReference type="EMBL" id="EPE30910.1"/>
    </source>
</evidence>
<keyword evidence="3" id="KW-1185">Reference proteome</keyword>
<feature type="compositionally biased region" description="Polar residues" evidence="1">
    <location>
        <begin position="39"/>
        <end position="54"/>
    </location>
</feature>
<dbReference type="OrthoDB" id="5278911at2759"/>
<dbReference type="AlphaFoldDB" id="S3CZ83"/>
<dbReference type="GeneID" id="19462932"/>
<dbReference type="EMBL" id="KE145363">
    <property type="protein sequence ID" value="EPE30910.1"/>
    <property type="molecule type" value="Genomic_DNA"/>
</dbReference>
<dbReference type="eggNOG" id="ENOG502S698">
    <property type="taxonomic scope" value="Eukaryota"/>
</dbReference>
<dbReference type="RefSeq" id="XP_008082321.1">
    <property type="nucleotide sequence ID" value="XM_008084130.1"/>
</dbReference>
<protein>
    <recommendedName>
        <fullName evidence="4">Tafazzin</fullName>
    </recommendedName>
</protein>
<name>S3CZ83_GLAL2</name>
<accession>S3CZ83</accession>
<dbReference type="HOGENOM" id="CLU_032824_1_0_1"/>